<dbReference type="EMBL" id="JAUMIS010000001">
    <property type="protein sequence ID" value="MDO3721569.1"/>
    <property type="molecule type" value="Genomic_DNA"/>
</dbReference>
<dbReference type="SUPFAM" id="SSF159245">
    <property type="entry name" value="AttH-like"/>
    <property type="match status" value="1"/>
</dbReference>
<dbReference type="PROSITE" id="PS51257">
    <property type="entry name" value="PROKAR_LIPOPROTEIN"/>
    <property type="match status" value="1"/>
</dbReference>
<protein>
    <submittedName>
        <fullName evidence="2">Lipocalin-like domain-containing protein</fullName>
    </submittedName>
</protein>
<dbReference type="InterPro" id="IPR010791">
    <property type="entry name" value="AttH_dom"/>
</dbReference>
<dbReference type="RefSeq" id="WP_302909430.1">
    <property type="nucleotide sequence ID" value="NZ_JAUMIS010000001.1"/>
</dbReference>
<reference evidence="2" key="1">
    <citation type="submission" date="2023-07" db="EMBL/GenBank/DDBJ databases">
        <title>Marinobacter sp. chi1 genome sequencing and assembly.</title>
        <authorList>
            <person name="Park S."/>
        </authorList>
    </citation>
    <scope>NUCLEOTIDE SEQUENCE</scope>
    <source>
        <strain evidence="2">Chi1</strain>
    </source>
</reference>
<feature type="domain" description="AttH" evidence="1">
    <location>
        <begin position="60"/>
        <end position="233"/>
    </location>
</feature>
<dbReference type="PANTHER" id="PTHR38591">
    <property type="entry name" value="HYDROLASE"/>
    <property type="match status" value="1"/>
</dbReference>
<dbReference type="PANTHER" id="PTHR38591:SF1">
    <property type="entry name" value="BLL1000 PROTEIN"/>
    <property type="match status" value="1"/>
</dbReference>
<comment type="caution">
    <text evidence="2">The sequence shown here is derived from an EMBL/GenBank/DDBJ whole genome shotgun (WGS) entry which is preliminary data.</text>
</comment>
<keyword evidence="3" id="KW-1185">Reference proteome</keyword>
<proteinExistence type="predicted"/>
<name>A0ABT8VZZ2_9GAMM</name>
<sequence>MRLVLLLSGFLLLAGCSDDTTNQGFAGLAEPADASAYLQPRPGDTLVFPEDYGPHTQHRIEWWYLTANLKTGDGKPVGLQWTQFRQAIQPRSPEIPSPEPSSWTLDAAWMAHAAISLGGEHRFAEKLARGDVGHAGAEPEPLRVWLDNWQLRQQKPGVWHLSVHAREWGYDLTLTINGDPVAHGDRGFSAKSASGEGSMYFSLVDIALEGQLTLGEQIVPVSGKGWFDREWSSQLLKTGQQGWDWFALHLDSGDKLMAFQLREEEGGFKSGTWLPADGEPVPLSPDALELKPEEFRHGHPVRWRLQVPGYGVDVSVKARPGNYLNMGQFPYWESPVDVDGSHSGVGYMELTGYARDGAKD</sequence>
<accession>A0ABT8VZZ2</accession>
<dbReference type="Pfam" id="PF17186">
    <property type="entry name" value="Lipocalin_9"/>
    <property type="match status" value="1"/>
</dbReference>
<dbReference type="InterPro" id="IPR023374">
    <property type="entry name" value="AttH-like_dom_sf"/>
</dbReference>
<dbReference type="Gene3D" id="2.40.370.10">
    <property type="entry name" value="AttH-like domain"/>
    <property type="match status" value="2"/>
</dbReference>
<evidence type="ECO:0000259" key="1">
    <source>
        <dbReference type="Pfam" id="PF07143"/>
    </source>
</evidence>
<dbReference type="Pfam" id="PF07143">
    <property type="entry name" value="CrtC"/>
    <property type="match status" value="1"/>
</dbReference>
<gene>
    <name evidence="2" type="ORF">QVZ43_07515</name>
</gene>
<dbReference type="Proteomes" id="UP001168640">
    <property type="component" value="Unassembled WGS sequence"/>
</dbReference>
<evidence type="ECO:0000313" key="2">
    <source>
        <dbReference type="EMBL" id="MDO3721569.1"/>
    </source>
</evidence>
<evidence type="ECO:0000313" key="3">
    <source>
        <dbReference type="Proteomes" id="UP001168640"/>
    </source>
</evidence>
<organism evidence="2 3">
    <name type="scientific">Marinobacter suaedae</name>
    <dbReference type="NCBI Taxonomy" id="3057675"/>
    <lineage>
        <taxon>Bacteria</taxon>
        <taxon>Pseudomonadati</taxon>
        <taxon>Pseudomonadota</taxon>
        <taxon>Gammaproteobacteria</taxon>
        <taxon>Pseudomonadales</taxon>
        <taxon>Marinobacteraceae</taxon>
        <taxon>Marinobacter</taxon>
    </lineage>
</organism>